<dbReference type="AlphaFoldDB" id="E6J078"/>
<proteinExistence type="predicted"/>
<protein>
    <recommendedName>
        <fullName evidence="3">DUF2292 domain-containing protein</fullName>
    </recommendedName>
</protein>
<accession>E6J078</accession>
<gene>
    <name evidence="1" type="ORF">HMPREF0813_00648</name>
</gene>
<name>E6J078_STRAP</name>
<comment type="caution">
    <text evidence="1">The sequence shown here is derived from an EMBL/GenBank/DDBJ whole genome shotgun (WGS) entry which is preliminary data.</text>
</comment>
<evidence type="ECO:0000313" key="2">
    <source>
        <dbReference type="Proteomes" id="UP000002973"/>
    </source>
</evidence>
<evidence type="ECO:0008006" key="3">
    <source>
        <dbReference type="Google" id="ProtNLM"/>
    </source>
</evidence>
<reference evidence="1 2" key="1">
    <citation type="submission" date="2010-11" db="EMBL/GenBank/DDBJ databases">
        <authorList>
            <person name="Weinstock G."/>
            <person name="Sodergren E."/>
            <person name="Clifton S."/>
            <person name="Fulton L."/>
            <person name="Fulton B."/>
            <person name="Courtney L."/>
            <person name="Fronick C."/>
            <person name="Harrison M."/>
            <person name="Strong C."/>
            <person name="Farmer C."/>
            <person name="Delahaunty K."/>
            <person name="Markovic C."/>
            <person name="Hall O."/>
            <person name="Minx P."/>
            <person name="Tomlinson C."/>
            <person name="Mitreva M."/>
            <person name="Hou S."/>
            <person name="Chen J."/>
            <person name="Wollam A."/>
            <person name="Pepin K.H."/>
            <person name="Johnson M."/>
            <person name="Bhonagiri V."/>
            <person name="Zhang X."/>
            <person name="Suruliraj S."/>
            <person name="Warren W."/>
            <person name="Chinwalla A."/>
            <person name="Mardis E.R."/>
            <person name="Wilson R.K."/>
        </authorList>
    </citation>
    <scope>NUCLEOTIDE SEQUENCE [LARGE SCALE GENOMIC DNA]</scope>
    <source>
        <strain evidence="1 2">F0211</strain>
    </source>
</reference>
<evidence type="ECO:0000313" key="1">
    <source>
        <dbReference type="EMBL" id="EFU22815.1"/>
    </source>
</evidence>
<dbReference type="Proteomes" id="UP000002973">
    <property type="component" value="Unassembled WGS sequence"/>
</dbReference>
<sequence length="65" mass="7767">MILHNLIKERGRLMENEFTQMLKEGFILFIKNDKIDTELPPKFGKITLHFQEGKLTYLEKTETKK</sequence>
<organism evidence="1 2">
    <name type="scientific">Streptococcus anginosus F0211</name>
    <dbReference type="NCBI Taxonomy" id="706437"/>
    <lineage>
        <taxon>Bacteria</taxon>
        <taxon>Bacillati</taxon>
        <taxon>Bacillota</taxon>
        <taxon>Bacilli</taxon>
        <taxon>Lactobacillales</taxon>
        <taxon>Streptococcaceae</taxon>
        <taxon>Streptococcus</taxon>
        <taxon>Streptococcus anginosus group</taxon>
    </lineage>
</organism>
<dbReference type="EMBL" id="AECT01000012">
    <property type="protein sequence ID" value="EFU22815.1"/>
    <property type="molecule type" value="Genomic_DNA"/>
</dbReference>